<comment type="caution">
    <text evidence="1">The sequence shown here is derived from an EMBL/GenBank/DDBJ whole genome shotgun (WGS) entry which is preliminary data.</text>
</comment>
<proteinExistence type="predicted"/>
<organism evidence="1 2">
    <name type="scientific">Candidatus Uhrbacteria bacterium RIFCSPHIGHO2_02_FULL_57_19</name>
    <dbReference type="NCBI Taxonomy" id="1802391"/>
    <lineage>
        <taxon>Bacteria</taxon>
        <taxon>Candidatus Uhriibacteriota</taxon>
    </lineage>
</organism>
<dbReference type="Proteomes" id="UP000176303">
    <property type="component" value="Unassembled WGS sequence"/>
</dbReference>
<accession>A0A1F7U660</accession>
<name>A0A1F7U660_9BACT</name>
<dbReference type="EMBL" id="MGDZ01000040">
    <property type="protein sequence ID" value="OGL73177.1"/>
    <property type="molecule type" value="Genomic_DNA"/>
</dbReference>
<dbReference type="AlphaFoldDB" id="A0A1F7U660"/>
<gene>
    <name evidence="1" type="ORF">A3D72_00655</name>
</gene>
<evidence type="ECO:0000313" key="1">
    <source>
        <dbReference type="EMBL" id="OGL73177.1"/>
    </source>
</evidence>
<reference evidence="1 2" key="1">
    <citation type="journal article" date="2016" name="Nat. Commun.">
        <title>Thousands of microbial genomes shed light on interconnected biogeochemical processes in an aquifer system.</title>
        <authorList>
            <person name="Anantharaman K."/>
            <person name="Brown C.T."/>
            <person name="Hug L.A."/>
            <person name="Sharon I."/>
            <person name="Castelle C.J."/>
            <person name="Probst A.J."/>
            <person name="Thomas B.C."/>
            <person name="Singh A."/>
            <person name="Wilkins M.J."/>
            <person name="Karaoz U."/>
            <person name="Brodie E.L."/>
            <person name="Williams K.H."/>
            <person name="Hubbard S.S."/>
            <person name="Banfield J.F."/>
        </authorList>
    </citation>
    <scope>NUCLEOTIDE SEQUENCE [LARGE SCALE GENOMIC DNA]</scope>
</reference>
<sequence>MHSTSVHREPDGRCRRNSAKYHQKIHEIVPGHLPAPFRSAIQLAKPRRIAISEAYVKGLHIFARFFDVDN</sequence>
<protein>
    <submittedName>
        <fullName evidence="1">Uncharacterized protein</fullName>
    </submittedName>
</protein>
<evidence type="ECO:0000313" key="2">
    <source>
        <dbReference type="Proteomes" id="UP000176303"/>
    </source>
</evidence>